<dbReference type="PANTHER" id="PTHR12169:SF2">
    <property type="entry name" value="AFG1P"/>
    <property type="match status" value="1"/>
</dbReference>
<dbReference type="GO" id="GO:0005524">
    <property type="term" value="F:ATP binding"/>
    <property type="evidence" value="ECO:0007669"/>
    <property type="project" value="UniProtKB-KW"/>
</dbReference>
<keyword evidence="6" id="KW-1185">Reference proteome</keyword>
<keyword evidence="3" id="KW-0067">ATP-binding</keyword>
<accession>A0A4Q1BBY4</accession>
<keyword evidence="2" id="KW-0547">Nucleotide-binding</keyword>
<dbReference type="PANTHER" id="PTHR12169">
    <property type="entry name" value="ATPASE N2B"/>
    <property type="match status" value="1"/>
</dbReference>
<dbReference type="GO" id="GO:0016887">
    <property type="term" value="F:ATP hydrolysis activity"/>
    <property type="evidence" value="ECO:0007669"/>
    <property type="project" value="InterPro"/>
</dbReference>
<evidence type="ECO:0000256" key="4">
    <source>
        <dbReference type="SAM" id="MobiDB-lite"/>
    </source>
</evidence>
<sequence>MKPILRHSTHLPLKTLLTRRLITSYRSQIAQTVSKRYQTTLSVHGDGGHAEEKAGKVSTLTKQLKVGPGEGEDGADGEKDLLEVYRSQVERGKIKWDDEQVRCVMRLRHFFNDVKEYSPPLELLARLPDFPLSTRHRWTGPSIDTTELGVMGEKEKALVRVLSGEEELEALQTPKGVLLTGPPGTGKSLLLSLLFDVLPTSHKRRWHYHAFTLWLYSQVFIEMQRRKHGITSSIQNQRMDVAARKGWKAIFAGGKYDDSGRSKEIDEETIPFASELGLSFLSVGALSDDSFDELQLLDASSAALLRDVLSWYWRLGGIVISCSNRLPEDLYHHGVQKERMAGFLGALKSRCDVLEVDGGRDWRTQSDQNGTFCPSWYLSSDQGFDHAWSSEGAKPIQLSVYGRTLTVPLGIDQACRFTFTELCERPLGPADYITLASRFRIFFIEEVPVLPLKMKNEARRFINLIDALYESRCQIHIHASSSVHSLFFPDALSTPEDTDSLTAESLSETLQAPTRPNVSIYNTLSNKQREALVKEAEDRSSSFSILSIFTGEDERFAYKRAVSRLIEMTQSPTYRHEDWIPLSSEVRSWEISSNPTKYTRLSDNNLSEGVTVDDDFAHEASLSGQNMRDDGNAPVIREQHIWGVADGWGTKAGQWGKGTSAYLKDPNIKSKSK</sequence>
<name>A0A4Q1BBY4_TREME</name>
<evidence type="ECO:0000256" key="2">
    <source>
        <dbReference type="ARBA" id="ARBA00022741"/>
    </source>
</evidence>
<dbReference type="Proteomes" id="UP000289152">
    <property type="component" value="Unassembled WGS sequence"/>
</dbReference>
<reference evidence="5 6" key="1">
    <citation type="submission" date="2016-06" db="EMBL/GenBank/DDBJ databases">
        <title>Evolution of pathogenesis and genome organization in the Tremellales.</title>
        <authorList>
            <person name="Cuomo C."/>
            <person name="Litvintseva A."/>
            <person name="Heitman J."/>
            <person name="Chen Y."/>
            <person name="Sun S."/>
            <person name="Springer D."/>
            <person name="Dromer F."/>
            <person name="Young S."/>
            <person name="Zeng Q."/>
            <person name="Chapman S."/>
            <person name="Gujja S."/>
            <person name="Saif S."/>
            <person name="Birren B."/>
        </authorList>
    </citation>
    <scope>NUCLEOTIDE SEQUENCE [LARGE SCALE GENOMIC DNA]</scope>
    <source>
        <strain evidence="5 6">ATCC 28783</strain>
    </source>
</reference>
<evidence type="ECO:0000256" key="1">
    <source>
        <dbReference type="ARBA" id="ARBA00010322"/>
    </source>
</evidence>
<dbReference type="NCBIfam" id="NF040713">
    <property type="entry name" value="ZapE"/>
    <property type="match status" value="1"/>
</dbReference>
<feature type="compositionally biased region" description="Basic and acidic residues" evidence="4">
    <location>
        <begin position="46"/>
        <end position="55"/>
    </location>
</feature>
<gene>
    <name evidence="5" type="ORF">M231_07555</name>
</gene>
<dbReference type="VEuPathDB" id="FungiDB:TREMEDRAFT_67817"/>
<organism evidence="5 6">
    <name type="scientific">Tremella mesenterica</name>
    <name type="common">Jelly fungus</name>
    <dbReference type="NCBI Taxonomy" id="5217"/>
    <lineage>
        <taxon>Eukaryota</taxon>
        <taxon>Fungi</taxon>
        <taxon>Dikarya</taxon>
        <taxon>Basidiomycota</taxon>
        <taxon>Agaricomycotina</taxon>
        <taxon>Tremellomycetes</taxon>
        <taxon>Tremellales</taxon>
        <taxon>Tremellaceae</taxon>
        <taxon>Tremella</taxon>
    </lineage>
</organism>
<evidence type="ECO:0000256" key="3">
    <source>
        <dbReference type="ARBA" id="ARBA00022840"/>
    </source>
</evidence>
<feature type="region of interest" description="Disordered" evidence="4">
    <location>
        <begin position="43"/>
        <end position="77"/>
    </location>
</feature>
<dbReference type="Gene3D" id="3.40.50.300">
    <property type="entry name" value="P-loop containing nucleotide triphosphate hydrolases"/>
    <property type="match status" value="1"/>
</dbReference>
<comment type="caution">
    <text evidence="5">The sequence shown here is derived from an EMBL/GenBank/DDBJ whole genome shotgun (WGS) entry which is preliminary data.</text>
</comment>
<dbReference type="InParanoid" id="A0A4Q1BBY4"/>
<evidence type="ECO:0008006" key="7">
    <source>
        <dbReference type="Google" id="ProtNLM"/>
    </source>
</evidence>
<evidence type="ECO:0000313" key="5">
    <source>
        <dbReference type="EMBL" id="RXK35184.1"/>
    </source>
</evidence>
<dbReference type="InterPro" id="IPR027417">
    <property type="entry name" value="P-loop_NTPase"/>
</dbReference>
<proteinExistence type="inferred from homology"/>
<dbReference type="OrthoDB" id="2193432at2759"/>
<dbReference type="AlphaFoldDB" id="A0A4Q1BBY4"/>
<protein>
    <recommendedName>
        <fullName evidence="7">AFG1-family ATPase</fullName>
    </recommendedName>
</protein>
<dbReference type="SUPFAM" id="SSF52540">
    <property type="entry name" value="P-loop containing nucleoside triphosphate hydrolases"/>
    <property type="match status" value="2"/>
</dbReference>
<dbReference type="InterPro" id="IPR005654">
    <property type="entry name" value="ATPase_AFG1-like"/>
</dbReference>
<dbReference type="GO" id="GO:0005739">
    <property type="term" value="C:mitochondrion"/>
    <property type="evidence" value="ECO:0007669"/>
    <property type="project" value="TreeGrafter"/>
</dbReference>
<dbReference type="EMBL" id="SDIL01000153">
    <property type="protein sequence ID" value="RXK35184.1"/>
    <property type="molecule type" value="Genomic_DNA"/>
</dbReference>
<dbReference type="Pfam" id="PF03969">
    <property type="entry name" value="AFG1_ATPase"/>
    <property type="match status" value="1"/>
</dbReference>
<comment type="similarity">
    <text evidence="1">Belongs to the AFG1 ATPase family.</text>
</comment>
<evidence type="ECO:0000313" key="6">
    <source>
        <dbReference type="Proteomes" id="UP000289152"/>
    </source>
</evidence>